<keyword evidence="3" id="KW-0805">Transcription regulation</keyword>
<keyword evidence="6" id="KW-0804">Transcription</keyword>
<dbReference type="PANTHER" id="PTHR48111">
    <property type="entry name" value="REGULATOR OF RPOS"/>
    <property type="match status" value="1"/>
</dbReference>
<dbReference type="SMART" id="SM00862">
    <property type="entry name" value="Trans_reg_C"/>
    <property type="match status" value="1"/>
</dbReference>
<dbReference type="GO" id="GO:0005829">
    <property type="term" value="C:cytosol"/>
    <property type="evidence" value="ECO:0007669"/>
    <property type="project" value="TreeGrafter"/>
</dbReference>
<dbReference type="FunFam" id="1.10.10.10:FF:000216">
    <property type="entry name" value="DNA-binding response regulator"/>
    <property type="match status" value="1"/>
</dbReference>
<evidence type="ECO:0000256" key="1">
    <source>
        <dbReference type="ARBA" id="ARBA00022553"/>
    </source>
</evidence>
<reference evidence="9 10" key="1">
    <citation type="submission" date="2019-07" db="EMBL/GenBank/DDBJ databases">
        <title>Quadrisphaera sp. strain DD2A genome sequencing and assembly.</title>
        <authorList>
            <person name="Kim I."/>
        </authorList>
    </citation>
    <scope>NUCLEOTIDE SEQUENCE [LARGE SCALE GENOMIC DNA]</scope>
    <source>
        <strain evidence="9 10">DD2A</strain>
    </source>
</reference>
<dbReference type="InterPro" id="IPR036388">
    <property type="entry name" value="WH-like_DNA-bd_sf"/>
</dbReference>
<dbReference type="InterPro" id="IPR049170">
    <property type="entry name" value="GlnR_N"/>
</dbReference>
<proteinExistence type="predicted"/>
<organism evidence="9 10">
    <name type="scientific">Quadrisphaera setariae</name>
    <dbReference type="NCBI Taxonomy" id="2593304"/>
    <lineage>
        <taxon>Bacteria</taxon>
        <taxon>Bacillati</taxon>
        <taxon>Actinomycetota</taxon>
        <taxon>Actinomycetes</taxon>
        <taxon>Kineosporiales</taxon>
        <taxon>Kineosporiaceae</taxon>
        <taxon>Quadrisphaera</taxon>
    </lineage>
</organism>
<protein>
    <submittedName>
        <fullName evidence="9">Response regulator transcription factor</fullName>
    </submittedName>
</protein>
<dbReference type="PROSITE" id="PS51755">
    <property type="entry name" value="OMPR_PHOB"/>
    <property type="match status" value="1"/>
</dbReference>
<dbReference type="Pfam" id="PF00486">
    <property type="entry name" value="Trans_reg_C"/>
    <property type="match status" value="1"/>
</dbReference>
<evidence type="ECO:0000256" key="4">
    <source>
        <dbReference type="ARBA" id="ARBA00023125"/>
    </source>
</evidence>
<accession>A0A5C8ZDX2</accession>
<dbReference type="Proteomes" id="UP000321234">
    <property type="component" value="Unassembled WGS sequence"/>
</dbReference>
<evidence type="ECO:0000313" key="9">
    <source>
        <dbReference type="EMBL" id="TXR56255.1"/>
    </source>
</evidence>
<gene>
    <name evidence="9" type="ORF">FMM08_12240</name>
</gene>
<comment type="caution">
    <text evidence="9">The sequence shown here is derived from an EMBL/GenBank/DDBJ whole genome shotgun (WGS) entry which is preliminary data.</text>
</comment>
<dbReference type="GO" id="GO:0032993">
    <property type="term" value="C:protein-DNA complex"/>
    <property type="evidence" value="ECO:0007669"/>
    <property type="project" value="TreeGrafter"/>
</dbReference>
<dbReference type="OrthoDB" id="8927943at2"/>
<keyword evidence="10" id="KW-1185">Reference proteome</keyword>
<dbReference type="FunFam" id="3.40.50.2300:FF:000058">
    <property type="entry name" value="Two-component system response regulator"/>
    <property type="match status" value="1"/>
</dbReference>
<evidence type="ECO:0000313" key="10">
    <source>
        <dbReference type="Proteomes" id="UP000321234"/>
    </source>
</evidence>
<evidence type="ECO:0000256" key="6">
    <source>
        <dbReference type="ARBA" id="ARBA00023163"/>
    </source>
</evidence>
<feature type="domain" description="OmpR/PhoB-type" evidence="8">
    <location>
        <begin position="126"/>
        <end position="223"/>
    </location>
</feature>
<evidence type="ECO:0000256" key="5">
    <source>
        <dbReference type="ARBA" id="ARBA00023159"/>
    </source>
</evidence>
<dbReference type="EMBL" id="VKAC01000006">
    <property type="protein sequence ID" value="TXR56255.1"/>
    <property type="molecule type" value="Genomic_DNA"/>
</dbReference>
<dbReference type="GO" id="GO:0006355">
    <property type="term" value="P:regulation of DNA-templated transcription"/>
    <property type="evidence" value="ECO:0007669"/>
    <property type="project" value="InterPro"/>
</dbReference>
<dbReference type="Gene3D" id="1.10.10.10">
    <property type="entry name" value="Winged helix-like DNA-binding domain superfamily/Winged helix DNA-binding domain"/>
    <property type="match status" value="1"/>
</dbReference>
<keyword evidence="1" id="KW-0597">Phosphoprotein</keyword>
<dbReference type="GO" id="GO:0000976">
    <property type="term" value="F:transcription cis-regulatory region binding"/>
    <property type="evidence" value="ECO:0007669"/>
    <property type="project" value="TreeGrafter"/>
</dbReference>
<keyword evidence="2" id="KW-0902">Two-component regulatory system</keyword>
<dbReference type="SUPFAM" id="SSF46894">
    <property type="entry name" value="C-terminal effector domain of the bipartite response regulators"/>
    <property type="match status" value="1"/>
</dbReference>
<dbReference type="GO" id="GO:0000156">
    <property type="term" value="F:phosphorelay response regulator activity"/>
    <property type="evidence" value="ECO:0007669"/>
    <property type="project" value="TreeGrafter"/>
</dbReference>
<dbReference type="InterPro" id="IPR001867">
    <property type="entry name" value="OmpR/PhoB-type_DNA-bd"/>
</dbReference>
<dbReference type="InterPro" id="IPR039420">
    <property type="entry name" value="WalR-like"/>
</dbReference>
<name>A0A5C8ZDX2_9ACTN</name>
<evidence type="ECO:0000259" key="8">
    <source>
        <dbReference type="PROSITE" id="PS51755"/>
    </source>
</evidence>
<sequence length="249" mass="26910">MAQLLLLTNALAPSAEVLPALGLLAHSVRVLPAEPAALVDAPPADAVLVDARRELVAARSLARLLRTTGVSCPLFLVLTEGGLAAVAADWGADDVLLDTAGPAEFEARLRLAVGRAALAEAGDDAPEEIRAGDVVIDESTYTAKVRGRSLDLTYKEFELLKYLAQHPGRVFSRAQLLQEVWGYDYFGGTRTVDVHVRRLRAKLGPEHEQLIGTVRNVGYRFVPATRERRELDLRPGSEVTDDDGAVAER</sequence>
<keyword evidence="4 7" id="KW-0238">DNA-binding</keyword>
<dbReference type="RefSeq" id="WP_147926685.1">
    <property type="nucleotide sequence ID" value="NZ_VKAC01000006.1"/>
</dbReference>
<dbReference type="Pfam" id="PF21695">
    <property type="entry name" value="GlnR_1st"/>
    <property type="match status" value="1"/>
</dbReference>
<evidence type="ECO:0000256" key="3">
    <source>
        <dbReference type="ARBA" id="ARBA00023015"/>
    </source>
</evidence>
<dbReference type="PANTHER" id="PTHR48111:SF16">
    <property type="entry name" value="TRANSCRIPTIONAL REGULATORY PROTEIN GLNR"/>
    <property type="match status" value="1"/>
</dbReference>
<keyword evidence="5" id="KW-0010">Activator</keyword>
<dbReference type="Gene3D" id="3.40.50.2300">
    <property type="match status" value="1"/>
</dbReference>
<dbReference type="CDD" id="cd00383">
    <property type="entry name" value="trans_reg_C"/>
    <property type="match status" value="1"/>
</dbReference>
<evidence type="ECO:0000256" key="2">
    <source>
        <dbReference type="ARBA" id="ARBA00023012"/>
    </source>
</evidence>
<feature type="DNA-binding region" description="OmpR/PhoB-type" evidence="7">
    <location>
        <begin position="126"/>
        <end position="223"/>
    </location>
</feature>
<evidence type="ECO:0000256" key="7">
    <source>
        <dbReference type="PROSITE-ProRule" id="PRU01091"/>
    </source>
</evidence>
<dbReference type="InterPro" id="IPR016032">
    <property type="entry name" value="Sig_transdc_resp-reg_C-effctor"/>
</dbReference>
<dbReference type="AlphaFoldDB" id="A0A5C8ZDX2"/>